<organism evidence="1 2">
    <name type="scientific">Arctium lappa</name>
    <name type="common">Greater burdock</name>
    <name type="synonym">Lappa major</name>
    <dbReference type="NCBI Taxonomy" id="4217"/>
    <lineage>
        <taxon>Eukaryota</taxon>
        <taxon>Viridiplantae</taxon>
        <taxon>Streptophyta</taxon>
        <taxon>Embryophyta</taxon>
        <taxon>Tracheophyta</taxon>
        <taxon>Spermatophyta</taxon>
        <taxon>Magnoliopsida</taxon>
        <taxon>eudicotyledons</taxon>
        <taxon>Gunneridae</taxon>
        <taxon>Pentapetalae</taxon>
        <taxon>asterids</taxon>
        <taxon>campanulids</taxon>
        <taxon>Asterales</taxon>
        <taxon>Asteraceae</taxon>
        <taxon>Carduoideae</taxon>
        <taxon>Cardueae</taxon>
        <taxon>Arctiinae</taxon>
        <taxon>Arctium</taxon>
    </lineage>
</organism>
<dbReference type="Proteomes" id="UP001055879">
    <property type="component" value="Linkage Group LG03"/>
</dbReference>
<comment type="caution">
    <text evidence="1">The sequence shown here is derived from an EMBL/GenBank/DDBJ whole genome shotgun (WGS) entry which is preliminary data.</text>
</comment>
<reference evidence="1 2" key="2">
    <citation type="journal article" date="2022" name="Mol. Ecol. Resour.">
        <title>The genomes of chicory, endive, great burdock and yacon provide insights into Asteraceae paleo-polyploidization history and plant inulin production.</title>
        <authorList>
            <person name="Fan W."/>
            <person name="Wang S."/>
            <person name="Wang H."/>
            <person name="Wang A."/>
            <person name="Jiang F."/>
            <person name="Liu H."/>
            <person name="Zhao H."/>
            <person name="Xu D."/>
            <person name="Zhang Y."/>
        </authorList>
    </citation>
    <scope>NUCLEOTIDE SEQUENCE [LARGE SCALE GENOMIC DNA]</scope>
    <source>
        <strain evidence="2">cv. Niubang</strain>
    </source>
</reference>
<evidence type="ECO:0000313" key="1">
    <source>
        <dbReference type="EMBL" id="KAI3748746.1"/>
    </source>
</evidence>
<accession>A0ACB9DQM9</accession>
<proteinExistence type="predicted"/>
<protein>
    <submittedName>
        <fullName evidence="1">Uncharacterized protein</fullName>
    </submittedName>
</protein>
<keyword evidence="2" id="KW-1185">Reference proteome</keyword>
<gene>
    <name evidence="1" type="ORF">L6452_12036</name>
</gene>
<evidence type="ECO:0000313" key="2">
    <source>
        <dbReference type="Proteomes" id="UP001055879"/>
    </source>
</evidence>
<reference evidence="2" key="1">
    <citation type="journal article" date="2022" name="Mol. Ecol. Resour.">
        <title>The genomes of chicory, endive, great burdock and yacon provide insights into Asteraceae palaeo-polyploidization history and plant inulin production.</title>
        <authorList>
            <person name="Fan W."/>
            <person name="Wang S."/>
            <person name="Wang H."/>
            <person name="Wang A."/>
            <person name="Jiang F."/>
            <person name="Liu H."/>
            <person name="Zhao H."/>
            <person name="Xu D."/>
            <person name="Zhang Y."/>
        </authorList>
    </citation>
    <scope>NUCLEOTIDE SEQUENCE [LARGE SCALE GENOMIC DNA]</scope>
    <source>
        <strain evidence="2">cv. Niubang</strain>
    </source>
</reference>
<name>A0ACB9DQM9_ARCLA</name>
<dbReference type="EMBL" id="CM042049">
    <property type="protein sequence ID" value="KAI3748746.1"/>
    <property type="molecule type" value="Genomic_DNA"/>
</dbReference>
<sequence>MDPSTVTLWSRSFSDLARFTENPPRKPFFVISQIPSKFCLYIINSRISFFFILCGLTVPLPISLNFLFLSSRLDPY</sequence>